<dbReference type="OrthoDB" id="9773828at2"/>
<dbReference type="InterPro" id="IPR036812">
    <property type="entry name" value="NAD(P)_OxRdtase_dom_sf"/>
</dbReference>
<dbReference type="InterPro" id="IPR053135">
    <property type="entry name" value="AKR2_Oxidoreductase"/>
</dbReference>
<organism evidence="2 3">
    <name type="scientific">Cohnella abietis</name>
    <dbReference type="NCBI Taxonomy" id="2507935"/>
    <lineage>
        <taxon>Bacteria</taxon>
        <taxon>Bacillati</taxon>
        <taxon>Bacillota</taxon>
        <taxon>Bacilli</taxon>
        <taxon>Bacillales</taxon>
        <taxon>Paenibacillaceae</taxon>
        <taxon>Cohnella</taxon>
    </lineage>
</organism>
<dbReference type="Proteomes" id="UP000289856">
    <property type="component" value="Chromosome"/>
</dbReference>
<dbReference type="Pfam" id="PF00248">
    <property type="entry name" value="Aldo_ket_red"/>
    <property type="match status" value="1"/>
</dbReference>
<evidence type="ECO:0000313" key="2">
    <source>
        <dbReference type="EMBL" id="BBI31777.1"/>
    </source>
</evidence>
<reference evidence="2 3" key="1">
    <citation type="submission" date="2019-01" db="EMBL/GenBank/DDBJ databases">
        <title>Complete genome sequence of Cohnella hallensis HS21 isolated from Korean fir (Abies koreana) rhizospheric soil.</title>
        <authorList>
            <person name="Jiang L."/>
            <person name="Kang S.W."/>
            <person name="Kim S."/>
            <person name="Jung J."/>
            <person name="Kim C.Y."/>
            <person name="Kim D.H."/>
            <person name="Kim S.W."/>
            <person name="Lee J."/>
        </authorList>
    </citation>
    <scope>NUCLEOTIDE SEQUENCE [LARGE SCALE GENOMIC DNA]</scope>
    <source>
        <strain evidence="2 3">HS21</strain>
    </source>
</reference>
<feature type="domain" description="NADP-dependent oxidoreductase" evidence="1">
    <location>
        <begin position="2"/>
        <end position="266"/>
    </location>
</feature>
<keyword evidence="3" id="KW-1185">Reference proteome</keyword>
<dbReference type="PANTHER" id="PTHR43312:SF1">
    <property type="entry name" value="NADP-DEPENDENT OXIDOREDUCTASE DOMAIN-CONTAINING PROTEIN"/>
    <property type="match status" value="1"/>
</dbReference>
<name>A0A3T1D0Z1_9BACL</name>
<evidence type="ECO:0000313" key="3">
    <source>
        <dbReference type="Proteomes" id="UP000289856"/>
    </source>
</evidence>
<dbReference type="SUPFAM" id="SSF51430">
    <property type="entry name" value="NAD(P)-linked oxidoreductase"/>
    <property type="match status" value="1"/>
</dbReference>
<dbReference type="InterPro" id="IPR023210">
    <property type="entry name" value="NADP_OxRdtase_dom"/>
</dbReference>
<dbReference type="PANTHER" id="PTHR43312">
    <property type="entry name" value="D-THREO-ALDOSE 1-DEHYDROGENASE"/>
    <property type="match status" value="1"/>
</dbReference>
<sequence length="293" mass="32891">MKMGLGTVQFGMDYGISNQTGQTALEEAKEILETARRSGISIIDTAASYGKSEEVLGLLLPKEHSFRITTKLPGLVPANGGDFDSEEVVRLMEGSLLRLKQRSVYALILHRADDLLTPYGEMIMRGLQKCKRMGFTEKIGVSIYAEDQIEELISRFPIDLIQAPVNLFDQRLIHNGFLKRCKQQGIEVHARSVFLQGLLCMEPLELPSYFLPYAAQINKFRSYISERGISPIGAALSFVNDIPEVDAFVCGVNRQEQLQQLVSLLRQPTKWLDYSQFAATDPAFLNPSQWKIS</sequence>
<dbReference type="AlphaFoldDB" id="A0A3T1D0Z1"/>
<evidence type="ECO:0000259" key="1">
    <source>
        <dbReference type="Pfam" id="PF00248"/>
    </source>
</evidence>
<accession>A0A3T1D0Z1</accession>
<dbReference type="Gene3D" id="3.20.20.100">
    <property type="entry name" value="NADP-dependent oxidoreductase domain"/>
    <property type="match status" value="1"/>
</dbReference>
<proteinExistence type="predicted"/>
<protein>
    <submittedName>
        <fullName evidence="2">Oxidoreductase</fullName>
    </submittedName>
</protein>
<dbReference type="KEGG" id="cohn:KCTCHS21_11760"/>
<dbReference type="EMBL" id="AP019400">
    <property type="protein sequence ID" value="BBI31777.1"/>
    <property type="molecule type" value="Genomic_DNA"/>
</dbReference>
<dbReference type="CDD" id="cd19097">
    <property type="entry name" value="AKR_unchar"/>
    <property type="match status" value="1"/>
</dbReference>
<gene>
    <name evidence="2" type="ORF">KCTCHS21_11760</name>
</gene>